<keyword evidence="1" id="KW-0863">Zinc-finger</keyword>
<reference evidence="6" key="1">
    <citation type="submission" date="2016-06" db="UniProtKB">
        <authorList>
            <consortium name="WormBaseParasite"/>
        </authorList>
    </citation>
    <scope>IDENTIFICATION</scope>
</reference>
<dbReference type="GO" id="GO:0008270">
    <property type="term" value="F:zinc ion binding"/>
    <property type="evidence" value="ECO:0007669"/>
    <property type="project" value="UniProtKB-KW"/>
</dbReference>
<dbReference type="PROSITE" id="PS50157">
    <property type="entry name" value="ZINC_FINGER_C2H2_2"/>
    <property type="match status" value="1"/>
</dbReference>
<evidence type="ECO:0000259" key="3">
    <source>
        <dbReference type="PROSITE" id="PS50157"/>
    </source>
</evidence>
<dbReference type="InterPro" id="IPR013087">
    <property type="entry name" value="Znf_C2H2_type"/>
</dbReference>
<dbReference type="SMART" id="SM00355">
    <property type="entry name" value="ZnF_C2H2"/>
    <property type="match status" value="1"/>
</dbReference>
<keyword evidence="1" id="KW-0862">Zinc</keyword>
<proteinExistence type="predicted"/>
<feature type="region of interest" description="Disordered" evidence="2">
    <location>
        <begin position="41"/>
        <end position="81"/>
    </location>
</feature>
<sequence length="211" mass="22785">MPTLSMHLPRAKQSGPTPSVAMQQQSYNFNFCVNLCQPPSEPPTVTPGTSSPTPTIIGTTSHYSPPDTYNTTSTTDTVTTTTPSDADLVLTCPHCDRSSTSRISLVVHLRIHLTEIGEPLPGAPTYSRDRRIPCPNAFTHHGRIRSHAHPDSGIHCNVDSTDTQHTLSAPAILTTTATATTTNDNHPTPPDFSYPHCARNFTSRIGLIGHL</sequence>
<dbReference type="Proteomes" id="UP000275846">
    <property type="component" value="Unassembled WGS sequence"/>
</dbReference>
<evidence type="ECO:0000313" key="6">
    <source>
        <dbReference type="WBParaSite" id="SSLN_0001420701-mRNA-1"/>
    </source>
</evidence>
<evidence type="ECO:0000313" key="5">
    <source>
        <dbReference type="Proteomes" id="UP000275846"/>
    </source>
</evidence>
<protein>
    <submittedName>
        <fullName evidence="6">C2H2-type domain-containing protein</fullName>
    </submittedName>
</protein>
<gene>
    <name evidence="4" type="ORF">SSLN_LOCUS13692</name>
</gene>
<feature type="compositionally biased region" description="Low complexity" evidence="2">
    <location>
        <begin position="46"/>
        <end position="81"/>
    </location>
</feature>
<keyword evidence="5" id="KW-1185">Reference proteome</keyword>
<evidence type="ECO:0000256" key="1">
    <source>
        <dbReference type="PROSITE-ProRule" id="PRU00042"/>
    </source>
</evidence>
<dbReference type="AlphaFoldDB" id="A0A183TB44"/>
<evidence type="ECO:0000313" key="4">
    <source>
        <dbReference type="EMBL" id="VDM00078.1"/>
    </source>
</evidence>
<accession>A0A183TB44</accession>
<organism evidence="6">
    <name type="scientific">Schistocephalus solidus</name>
    <name type="common">Tapeworm</name>
    <dbReference type="NCBI Taxonomy" id="70667"/>
    <lineage>
        <taxon>Eukaryota</taxon>
        <taxon>Metazoa</taxon>
        <taxon>Spiralia</taxon>
        <taxon>Lophotrochozoa</taxon>
        <taxon>Platyhelminthes</taxon>
        <taxon>Cestoda</taxon>
        <taxon>Eucestoda</taxon>
        <taxon>Diphyllobothriidea</taxon>
        <taxon>Diphyllobothriidae</taxon>
        <taxon>Schistocephalus</taxon>
    </lineage>
</organism>
<name>A0A183TB44_SCHSO</name>
<keyword evidence="1" id="KW-0479">Metal-binding</keyword>
<reference evidence="4 5" key="2">
    <citation type="submission" date="2018-11" db="EMBL/GenBank/DDBJ databases">
        <authorList>
            <consortium name="Pathogen Informatics"/>
        </authorList>
    </citation>
    <scope>NUCLEOTIDE SEQUENCE [LARGE SCALE GENOMIC DNA]</scope>
    <source>
        <strain evidence="4 5">NST_G2</strain>
    </source>
</reference>
<evidence type="ECO:0000256" key="2">
    <source>
        <dbReference type="SAM" id="MobiDB-lite"/>
    </source>
</evidence>
<dbReference type="EMBL" id="UYSU01038291">
    <property type="protein sequence ID" value="VDM00078.1"/>
    <property type="molecule type" value="Genomic_DNA"/>
</dbReference>
<dbReference type="WBParaSite" id="SSLN_0001420701-mRNA-1">
    <property type="protein sequence ID" value="SSLN_0001420701-mRNA-1"/>
    <property type="gene ID" value="SSLN_0001420701"/>
</dbReference>
<feature type="domain" description="C2H2-type" evidence="3">
    <location>
        <begin position="90"/>
        <end position="117"/>
    </location>
</feature>
<feature type="region of interest" description="Disordered" evidence="2">
    <location>
        <begin position="1"/>
        <end position="20"/>
    </location>
</feature>